<feature type="compositionally biased region" description="Basic and acidic residues" evidence="1">
    <location>
        <begin position="128"/>
        <end position="146"/>
    </location>
</feature>
<accession>A0A517QWB1</accession>
<organism evidence="3 4">
    <name type="scientific">Stratiformator vulcanicus</name>
    <dbReference type="NCBI Taxonomy" id="2527980"/>
    <lineage>
        <taxon>Bacteria</taxon>
        <taxon>Pseudomonadati</taxon>
        <taxon>Planctomycetota</taxon>
        <taxon>Planctomycetia</taxon>
        <taxon>Planctomycetales</taxon>
        <taxon>Planctomycetaceae</taxon>
        <taxon>Stratiformator</taxon>
    </lineage>
</organism>
<dbReference type="RefSeq" id="WP_145362139.1">
    <property type="nucleotide sequence ID" value="NZ_CP036268.1"/>
</dbReference>
<evidence type="ECO:0000256" key="1">
    <source>
        <dbReference type="SAM" id="MobiDB-lite"/>
    </source>
</evidence>
<keyword evidence="4" id="KW-1185">Reference proteome</keyword>
<feature type="chain" id="PRO_5021701376" description="MORN repeat protein" evidence="2">
    <location>
        <begin position="24"/>
        <end position="225"/>
    </location>
</feature>
<feature type="signal peptide" evidence="2">
    <location>
        <begin position="1"/>
        <end position="23"/>
    </location>
</feature>
<feature type="region of interest" description="Disordered" evidence="1">
    <location>
        <begin position="106"/>
        <end position="153"/>
    </location>
</feature>
<protein>
    <recommendedName>
        <fullName evidence="5">MORN repeat protein</fullName>
    </recommendedName>
</protein>
<name>A0A517QWB1_9PLAN</name>
<keyword evidence="2" id="KW-0732">Signal</keyword>
<proteinExistence type="predicted"/>
<dbReference type="Proteomes" id="UP000317318">
    <property type="component" value="Chromosome"/>
</dbReference>
<evidence type="ECO:0000313" key="3">
    <source>
        <dbReference type="EMBL" id="QDT35877.1"/>
    </source>
</evidence>
<reference evidence="3 4" key="1">
    <citation type="submission" date="2019-02" db="EMBL/GenBank/DDBJ databases">
        <title>Deep-cultivation of Planctomycetes and their phenomic and genomic characterization uncovers novel biology.</title>
        <authorList>
            <person name="Wiegand S."/>
            <person name="Jogler M."/>
            <person name="Boedeker C."/>
            <person name="Pinto D."/>
            <person name="Vollmers J."/>
            <person name="Rivas-Marin E."/>
            <person name="Kohn T."/>
            <person name="Peeters S.H."/>
            <person name="Heuer A."/>
            <person name="Rast P."/>
            <person name="Oberbeckmann S."/>
            <person name="Bunk B."/>
            <person name="Jeske O."/>
            <person name="Meyerdierks A."/>
            <person name="Storesund J.E."/>
            <person name="Kallscheuer N."/>
            <person name="Luecker S."/>
            <person name="Lage O.M."/>
            <person name="Pohl T."/>
            <person name="Merkel B.J."/>
            <person name="Hornburger P."/>
            <person name="Mueller R.-W."/>
            <person name="Bruemmer F."/>
            <person name="Labrenz M."/>
            <person name="Spormann A.M."/>
            <person name="Op den Camp H."/>
            <person name="Overmann J."/>
            <person name="Amann R."/>
            <person name="Jetten M.S.M."/>
            <person name="Mascher T."/>
            <person name="Medema M.H."/>
            <person name="Devos D.P."/>
            <person name="Kaster A.-K."/>
            <person name="Ovreas L."/>
            <person name="Rohde M."/>
            <person name="Galperin M.Y."/>
            <person name="Jogler C."/>
        </authorList>
    </citation>
    <scope>NUCLEOTIDE SEQUENCE [LARGE SCALE GENOMIC DNA]</scope>
    <source>
        <strain evidence="3 4">Pan189</strain>
    </source>
</reference>
<evidence type="ECO:0000313" key="4">
    <source>
        <dbReference type="Proteomes" id="UP000317318"/>
    </source>
</evidence>
<sequence length="225" mass="23559" precursor="true">MLKMTVICSALALLVGTGADAFACKKSGSHCSSYSTASHHCGGSTACSSSYKHASSDCSSCGTVSHEHSSSGCSSCGSASYESHHSPSHSSGSSYCTGPDCASNSRSHQSSHSQGYVRGEQYQRRTIVRSDDSRSREMADSGRRPSDGAVMHNGRRVYIGGSWDGNQYRQWSGDRQSGRVTAGFRGGDADRFGQDPTGDFSGARDGGAYDNRAGRGASVGIQINP</sequence>
<evidence type="ECO:0000256" key="2">
    <source>
        <dbReference type="SAM" id="SignalP"/>
    </source>
</evidence>
<evidence type="ECO:0008006" key="5">
    <source>
        <dbReference type="Google" id="ProtNLM"/>
    </source>
</evidence>
<gene>
    <name evidence="3" type="ORF">Pan189_02300</name>
</gene>
<feature type="region of interest" description="Disordered" evidence="1">
    <location>
        <begin position="172"/>
        <end position="225"/>
    </location>
</feature>
<dbReference type="EMBL" id="CP036268">
    <property type="protein sequence ID" value="QDT35877.1"/>
    <property type="molecule type" value="Genomic_DNA"/>
</dbReference>
<dbReference type="AlphaFoldDB" id="A0A517QWB1"/>
<dbReference type="KEGG" id="svp:Pan189_02300"/>